<reference evidence="2 3" key="1">
    <citation type="submission" date="2024-04" db="EMBL/GenBank/DDBJ databases">
        <title>genome sequences of Mucor flavus KT1a and Helicostylum pulchrum KT1b strains isolation_sourced from the surface of a dry-aged beef.</title>
        <authorList>
            <person name="Toyotome T."/>
            <person name="Hosono M."/>
            <person name="Torimaru M."/>
            <person name="Fukuda K."/>
            <person name="Mikami N."/>
        </authorList>
    </citation>
    <scope>NUCLEOTIDE SEQUENCE [LARGE SCALE GENOMIC DNA]</scope>
    <source>
        <strain evidence="2 3">KT1b</strain>
    </source>
</reference>
<keyword evidence="3" id="KW-1185">Reference proteome</keyword>
<protein>
    <recommendedName>
        <fullName evidence="4">Pentacotripeptide-repeat region of PRORP domain-containing protein</fullName>
    </recommendedName>
</protein>
<name>A0ABP9YI02_9FUNG</name>
<evidence type="ECO:0008006" key="4">
    <source>
        <dbReference type="Google" id="ProtNLM"/>
    </source>
</evidence>
<dbReference type="NCBIfam" id="TIGR00756">
    <property type="entry name" value="PPR"/>
    <property type="match status" value="5"/>
</dbReference>
<evidence type="ECO:0000313" key="3">
    <source>
        <dbReference type="Proteomes" id="UP001476247"/>
    </source>
</evidence>
<feature type="repeat" description="PPR" evidence="1">
    <location>
        <begin position="138"/>
        <end position="172"/>
    </location>
</feature>
<evidence type="ECO:0000313" key="2">
    <source>
        <dbReference type="EMBL" id="GAA5806182.1"/>
    </source>
</evidence>
<feature type="repeat" description="PPR" evidence="1">
    <location>
        <begin position="103"/>
        <end position="137"/>
    </location>
</feature>
<accession>A0ABP9YI02</accession>
<dbReference type="InterPro" id="IPR002885">
    <property type="entry name" value="PPR_rpt"/>
</dbReference>
<dbReference type="Proteomes" id="UP001476247">
    <property type="component" value="Unassembled WGS sequence"/>
</dbReference>
<dbReference type="PROSITE" id="PS51375">
    <property type="entry name" value="PPR"/>
    <property type="match status" value="5"/>
</dbReference>
<proteinExistence type="predicted"/>
<comment type="caution">
    <text evidence="2">The sequence shown here is derived from an EMBL/GenBank/DDBJ whole genome shotgun (WGS) entry which is preliminary data.</text>
</comment>
<feature type="repeat" description="PPR" evidence="1">
    <location>
        <begin position="173"/>
        <end position="203"/>
    </location>
</feature>
<sequence length="716" mass="83103">MFSRKGTQLLTRNLSSFYINFHSLQITCRYQTTQTNLRRAIGRGNIHHAQIAYESAIKQNSKIDRNMVRKLLLLTRHGKRYQDVEFIKTVIQDMKSSLQIIPYHFEYHALIFAYGLQHLPEKAYNVLEQMRNDGVEPNLYTYNTLLGCYKRTNNVRQAELILKEMNRNKIIPDTVTYNTVLHLLLRTGEFDRLFELYQTMNDDTEMAKPDIYTYSTVLDAAVKYQNQTIGNEICDHVLSLNKRDKVDLNMLNNILRFKSDIDLNQVLEIYYDLPDKFSHIQPDRVTFNILLDACLKRGNAAKAYMLFRDMKKANIKPDIITYGTLIDAESRIGNLKDAIQLFQDMCCESIEPNDRIMTSLVNIASSKSATVQDLDTLVSLVEKFQPTLQLDTKAYNSLMYGLALHGRSKQVQHLYDTVFRDITCQPDIATFTNLILSYINDDYLDDAMEIYYTLREHHKKCRDEKPSQVKIPIQLDTTFYSTLIASLSQNITPNQVTTDDEYESSPRLVTAVSMFNDMRPLRIQPSVHTYTAMLHACGQYRDRYLLDLVHQQIKVDMYLDPDIGIYNALMDAYNRTEDGDTVLDIWQTLSMPASFSEIKPDQTSVSIVFDSCGHNGLVTRAQSIWTWLKKTKFKLNTNNYNSYIECLCRARDRTGWDHAYELVKQEMSVPQKPLHGKPVMDQKTMNTLISFAKKKRFDLSEIESLEQWKSSTLVLK</sequence>
<dbReference type="Pfam" id="PF13812">
    <property type="entry name" value="PPR_3"/>
    <property type="match status" value="2"/>
</dbReference>
<dbReference type="EMBL" id="BAABUJ010000058">
    <property type="protein sequence ID" value="GAA5806182.1"/>
    <property type="molecule type" value="Genomic_DNA"/>
</dbReference>
<dbReference type="PANTHER" id="PTHR47938:SF35">
    <property type="entry name" value="PENTATRICOPEPTIDE REPEAT-CONTAINING PROTEIN 4, MITOCHONDRIAL-RELATED"/>
    <property type="match status" value="1"/>
</dbReference>
<dbReference type="Gene3D" id="1.25.40.10">
    <property type="entry name" value="Tetratricopeptide repeat domain"/>
    <property type="match status" value="4"/>
</dbReference>
<feature type="repeat" description="PPR" evidence="1">
    <location>
        <begin position="318"/>
        <end position="352"/>
    </location>
</feature>
<dbReference type="InterPro" id="IPR011990">
    <property type="entry name" value="TPR-like_helical_dom_sf"/>
</dbReference>
<gene>
    <name evidence="2" type="ORF">HPULCUR_011712</name>
</gene>
<dbReference type="PANTHER" id="PTHR47938">
    <property type="entry name" value="RESPIRATORY COMPLEX I CHAPERONE (CIA84), PUTATIVE (AFU_ORTHOLOGUE AFUA_2G06020)-RELATED"/>
    <property type="match status" value="1"/>
</dbReference>
<feature type="repeat" description="PPR" evidence="1">
    <location>
        <begin position="283"/>
        <end position="317"/>
    </location>
</feature>
<evidence type="ECO:0000256" key="1">
    <source>
        <dbReference type="PROSITE-ProRule" id="PRU00708"/>
    </source>
</evidence>
<dbReference type="Pfam" id="PF13041">
    <property type="entry name" value="PPR_2"/>
    <property type="match status" value="1"/>
</dbReference>
<organism evidence="2 3">
    <name type="scientific">Helicostylum pulchrum</name>
    <dbReference type="NCBI Taxonomy" id="562976"/>
    <lineage>
        <taxon>Eukaryota</taxon>
        <taxon>Fungi</taxon>
        <taxon>Fungi incertae sedis</taxon>
        <taxon>Mucoromycota</taxon>
        <taxon>Mucoromycotina</taxon>
        <taxon>Mucoromycetes</taxon>
        <taxon>Mucorales</taxon>
        <taxon>Mucorineae</taxon>
        <taxon>Mucoraceae</taxon>
        <taxon>Helicostylum</taxon>
    </lineage>
</organism>